<dbReference type="AlphaFoldDB" id="A0A8C3HBH2"/>
<dbReference type="Gene3D" id="3.90.176.10">
    <property type="entry name" value="Toxin ADP-ribosyltransferase, Chain A, domain 1"/>
    <property type="match status" value="1"/>
</dbReference>
<dbReference type="InterPro" id="IPR050999">
    <property type="entry name" value="ADP-ribosyltransferase_ARG"/>
</dbReference>
<keyword evidence="5 10" id="KW-0732">Signal</keyword>
<dbReference type="Pfam" id="PF01129">
    <property type="entry name" value="ART"/>
    <property type="match status" value="1"/>
</dbReference>
<protein>
    <recommendedName>
        <fullName evidence="10">NAD(P)(+)--arginine ADP-ribosyltransferase</fullName>
        <ecNumber evidence="10">2.4.2.31</ecNumber>
    </recommendedName>
    <alternativeName>
        <fullName evidence="10">Mono(ADP-ribosyl)transferase</fullName>
    </alternativeName>
</protein>
<evidence type="ECO:0000256" key="1">
    <source>
        <dbReference type="ARBA" id="ARBA00009558"/>
    </source>
</evidence>
<evidence type="ECO:0000256" key="11">
    <source>
        <dbReference type="SAM" id="MobiDB-lite"/>
    </source>
</evidence>
<name>A0A8C3HBH2_CHRPI</name>
<dbReference type="PROSITE" id="PS51996">
    <property type="entry name" value="TR_MART"/>
    <property type="match status" value="1"/>
</dbReference>
<dbReference type="SUPFAM" id="SSF56399">
    <property type="entry name" value="ADP-ribosylation"/>
    <property type="match status" value="1"/>
</dbReference>
<organism evidence="12 13">
    <name type="scientific">Chrysemys picta bellii</name>
    <name type="common">Western painted turtle</name>
    <name type="synonym">Emys bellii</name>
    <dbReference type="NCBI Taxonomy" id="8478"/>
    <lineage>
        <taxon>Eukaryota</taxon>
        <taxon>Metazoa</taxon>
        <taxon>Chordata</taxon>
        <taxon>Craniata</taxon>
        <taxon>Vertebrata</taxon>
        <taxon>Euteleostomi</taxon>
        <taxon>Archelosauria</taxon>
        <taxon>Testudinata</taxon>
        <taxon>Testudines</taxon>
        <taxon>Cryptodira</taxon>
        <taxon>Durocryptodira</taxon>
        <taxon>Testudinoidea</taxon>
        <taxon>Emydidae</taxon>
        <taxon>Chrysemys</taxon>
    </lineage>
</organism>
<reference evidence="12" key="2">
    <citation type="submission" date="2025-09" db="UniProtKB">
        <authorList>
            <consortium name="Ensembl"/>
        </authorList>
    </citation>
    <scope>IDENTIFICATION</scope>
</reference>
<feature type="signal peptide" evidence="10">
    <location>
        <begin position="1"/>
        <end position="21"/>
    </location>
</feature>
<reference evidence="12" key="1">
    <citation type="submission" date="2025-08" db="UniProtKB">
        <authorList>
            <consortium name="Ensembl"/>
        </authorList>
    </citation>
    <scope>IDENTIFICATION</scope>
</reference>
<dbReference type="GO" id="GO:0044194">
    <property type="term" value="C:cytolytic granule"/>
    <property type="evidence" value="ECO:0007669"/>
    <property type="project" value="UniProtKB-ARBA"/>
</dbReference>
<dbReference type="PANTHER" id="PTHR10339:SF19">
    <property type="entry name" value="GPI-LINKED NAD(P)(+)--ARGININE ADP-RIBOSYLTRANSFERASE 1"/>
    <property type="match status" value="1"/>
</dbReference>
<dbReference type="GO" id="GO:0016779">
    <property type="term" value="F:nucleotidyltransferase activity"/>
    <property type="evidence" value="ECO:0007669"/>
    <property type="project" value="UniProtKB-KW"/>
</dbReference>
<dbReference type="GO" id="GO:0003950">
    <property type="term" value="F:NAD+ poly-ADP-ribosyltransferase activity"/>
    <property type="evidence" value="ECO:0007669"/>
    <property type="project" value="UniProtKB-ARBA"/>
</dbReference>
<sequence>MSPEKVALLLFTAAWVLPAGTSEIRTAEGNPTLNLASNSLDDLYRGCVKAMKRRLPSLLEEELEENQLFREAWDQAKEMWMQMENQTIFPKTLRALYSVAVLAYTLEEPPLYALFNVATRTAWKSPQAYAGFAFKSLHFLLTRAAEKLGAKEPSCAKVYRGTKVKFSIEGLFRFGQFTSTSEKRQEAEEFGCTTFFVLVSCQGFPVGNLSRFPGEEEMVVPPYEMFRVTGVKETPRKKMVHPPLPSQSQGENPGILTPLPSQNWGENHGVPAPSPPALTRVTRRPNKILPPAWGVFGHTDMPKLNQEVSG</sequence>
<evidence type="ECO:0000256" key="10">
    <source>
        <dbReference type="RuleBase" id="RU361228"/>
    </source>
</evidence>
<evidence type="ECO:0000256" key="5">
    <source>
        <dbReference type="ARBA" id="ARBA00022729"/>
    </source>
</evidence>
<dbReference type="FunFam" id="3.90.176.10:FF:000001">
    <property type="entry name" value="NAD(P)(+)--arginine ADP-ribosyltransferase"/>
    <property type="match status" value="1"/>
</dbReference>
<keyword evidence="6 10" id="KW-0521">NADP</keyword>
<dbReference type="GeneTree" id="ENSGT01030000234601"/>
<evidence type="ECO:0000256" key="7">
    <source>
        <dbReference type="ARBA" id="ARBA00023027"/>
    </source>
</evidence>
<evidence type="ECO:0000256" key="3">
    <source>
        <dbReference type="ARBA" id="ARBA00022679"/>
    </source>
</evidence>
<evidence type="ECO:0000313" key="13">
    <source>
        <dbReference type="Proteomes" id="UP000694380"/>
    </source>
</evidence>
<dbReference type="PRINTS" id="PR00970">
    <property type="entry name" value="RIBTRNSFRASE"/>
</dbReference>
<accession>A0A8C3HBH2</accession>
<dbReference type="Ensembl" id="ENSCPBT00000017164.1">
    <property type="protein sequence ID" value="ENSCPBP00000014451.1"/>
    <property type="gene ID" value="ENSCPBG00000010758.1"/>
</dbReference>
<evidence type="ECO:0000313" key="12">
    <source>
        <dbReference type="Ensembl" id="ENSCPBP00000014451.1"/>
    </source>
</evidence>
<keyword evidence="7 10" id="KW-0520">NAD</keyword>
<dbReference type="GO" id="GO:0106274">
    <property type="term" value="F:NAD+-protein-arginine ADP-ribosyltransferase activity"/>
    <property type="evidence" value="ECO:0007669"/>
    <property type="project" value="UniProtKB-EC"/>
</dbReference>
<evidence type="ECO:0000256" key="8">
    <source>
        <dbReference type="ARBA" id="ARBA00023157"/>
    </source>
</evidence>
<feature type="chain" id="PRO_5034350031" description="NAD(P)(+)--arginine ADP-ribosyltransferase" evidence="10">
    <location>
        <begin position="22"/>
        <end position="310"/>
    </location>
</feature>
<dbReference type="PANTHER" id="PTHR10339">
    <property type="entry name" value="ADP-RIBOSYLTRANSFERASE"/>
    <property type="match status" value="1"/>
</dbReference>
<keyword evidence="13" id="KW-1185">Reference proteome</keyword>
<dbReference type="EC" id="2.4.2.31" evidence="10"/>
<keyword evidence="3 10" id="KW-0808">Transferase</keyword>
<dbReference type="InterPro" id="IPR000768">
    <property type="entry name" value="ART"/>
</dbReference>
<dbReference type="Proteomes" id="UP000694380">
    <property type="component" value="Unplaced"/>
</dbReference>
<dbReference type="PROSITE" id="PS01291">
    <property type="entry name" value="ART"/>
    <property type="match status" value="1"/>
</dbReference>
<proteinExistence type="inferred from homology"/>
<keyword evidence="4" id="KW-0548">Nucleotidyltransferase</keyword>
<evidence type="ECO:0000256" key="2">
    <source>
        <dbReference type="ARBA" id="ARBA00022676"/>
    </source>
</evidence>
<feature type="region of interest" description="Disordered" evidence="11">
    <location>
        <begin position="236"/>
        <end position="281"/>
    </location>
</feature>
<evidence type="ECO:0000256" key="6">
    <source>
        <dbReference type="ARBA" id="ARBA00022857"/>
    </source>
</evidence>
<evidence type="ECO:0000256" key="9">
    <source>
        <dbReference type="ARBA" id="ARBA00047597"/>
    </source>
</evidence>
<evidence type="ECO:0000256" key="4">
    <source>
        <dbReference type="ARBA" id="ARBA00022695"/>
    </source>
</evidence>
<comment type="catalytic activity">
    <reaction evidence="9 10">
        <text>L-arginyl-[protein] + NAD(+) = N(omega)-(ADP-D-ribosyl)-L-arginyl-[protein] + nicotinamide + H(+)</text>
        <dbReference type="Rhea" id="RHEA:19149"/>
        <dbReference type="Rhea" id="RHEA-COMP:10532"/>
        <dbReference type="Rhea" id="RHEA-COMP:15087"/>
        <dbReference type="ChEBI" id="CHEBI:15378"/>
        <dbReference type="ChEBI" id="CHEBI:17154"/>
        <dbReference type="ChEBI" id="CHEBI:29965"/>
        <dbReference type="ChEBI" id="CHEBI:57540"/>
        <dbReference type="ChEBI" id="CHEBI:142554"/>
        <dbReference type="EC" id="2.4.2.31"/>
    </reaction>
</comment>
<keyword evidence="2 10" id="KW-0328">Glycosyltransferase</keyword>
<comment type="similarity">
    <text evidence="1 10">Belongs to the Arg-specific ADP-ribosyltransferase family.</text>
</comment>
<keyword evidence="8" id="KW-1015">Disulfide bond</keyword>